<reference evidence="2 3" key="1">
    <citation type="journal article" date="2016" name="Nat. Commun.">
        <title>Thousands of microbial genomes shed light on interconnected biogeochemical processes in an aquifer system.</title>
        <authorList>
            <person name="Anantharaman K."/>
            <person name="Brown C.T."/>
            <person name="Hug L.A."/>
            <person name="Sharon I."/>
            <person name="Castelle C.J."/>
            <person name="Probst A.J."/>
            <person name="Thomas B.C."/>
            <person name="Singh A."/>
            <person name="Wilkins M.J."/>
            <person name="Karaoz U."/>
            <person name="Brodie E.L."/>
            <person name="Williams K.H."/>
            <person name="Hubbard S.S."/>
            <person name="Banfield J.F."/>
        </authorList>
    </citation>
    <scope>NUCLEOTIDE SEQUENCE [LARGE SCALE GENOMIC DNA]</scope>
</reference>
<comment type="caution">
    <text evidence="2">The sequence shown here is derived from an EMBL/GenBank/DDBJ whole genome shotgun (WGS) entry which is preliminary data.</text>
</comment>
<dbReference type="Pfam" id="PF13860">
    <property type="entry name" value="FlgD_ig"/>
    <property type="match status" value="1"/>
</dbReference>
<dbReference type="Gene3D" id="2.160.20.10">
    <property type="entry name" value="Single-stranded right-handed beta-helix, Pectin lyase-like"/>
    <property type="match status" value="1"/>
</dbReference>
<dbReference type="Proteomes" id="UP000179243">
    <property type="component" value="Unassembled WGS sequence"/>
</dbReference>
<dbReference type="AlphaFoldDB" id="A0A1F7FJT0"/>
<dbReference type="SUPFAM" id="SSF51126">
    <property type="entry name" value="Pectin lyase-like"/>
    <property type="match status" value="1"/>
</dbReference>
<evidence type="ECO:0000313" key="3">
    <source>
        <dbReference type="Proteomes" id="UP000179243"/>
    </source>
</evidence>
<evidence type="ECO:0000259" key="1">
    <source>
        <dbReference type="Pfam" id="PF13860"/>
    </source>
</evidence>
<dbReference type="InterPro" id="IPR025965">
    <property type="entry name" value="FlgD/Vpr_Ig-like"/>
</dbReference>
<dbReference type="EMBL" id="MFYX01000018">
    <property type="protein sequence ID" value="OGK06878.1"/>
    <property type="molecule type" value="Genomic_DNA"/>
</dbReference>
<gene>
    <name evidence="2" type="ORF">A2519_11505</name>
</gene>
<protein>
    <recommendedName>
        <fullName evidence="1">FlgD/Vpr Ig-like domain-containing protein</fullName>
    </recommendedName>
</protein>
<feature type="domain" description="FlgD/Vpr Ig-like" evidence="1">
    <location>
        <begin position="432"/>
        <end position="480"/>
    </location>
</feature>
<name>A0A1F7FJT0_UNCRA</name>
<dbReference type="InterPro" id="IPR012334">
    <property type="entry name" value="Pectin_lyas_fold"/>
</dbReference>
<accession>A0A1F7FJT0</accession>
<sequence length="497" mass="54420">MVSSIFLSAYTTWDGKIVPPLPGSASPSLCSTNTQLYMALRTQTANRIIVLKDGTYNIASFEPLRIDSSGITIRGESGDPTKVVIRGSGFRNCTNLDEEMFVLYNGNVTFADLTITDSRCHGLKVENARADNVLLHNVRFISIGERKIKGGSVYDPTNWEIRYCHFEDTLAPINDACRQDHDNGNYIAGMDLMNARDWIVHDCVFRNIRGATGGGRGAIFFWQGCQNMTVERNTFMGCDRNICFGNSSGGTAVTGGFIRNNFIVRGADNGIEMEHSSLVRIYNNTLYSTNPTYTMTVQFSANGADNEFRNNIIFGNISGSVQTMSNNITKNSAADANTNWFVDRTNGDLHLTANATQATNTGADLVSDDWDGHLREGTPDIGADEYNSVRVEGAYQRSVSPMVSISSVEPNPFNPSVTIQYCISSLVCEGTENALLAVYTMSGRQVKVMFYGNVSAGMHEIQWDGKDGSGTRVAGGIYVFCLKMGERTAISKGLLIR</sequence>
<dbReference type="Gene3D" id="2.60.40.4070">
    <property type="match status" value="1"/>
</dbReference>
<evidence type="ECO:0000313" key="2">
    <source>
        <dbReference type="EMBL" id="OGK06878.1"/>
    </source>
</evidence>
<organism evidence="2 3">
    <name type="scientific">Candidatus Raymondbacteria bacterium RIFOXYD12_FULL_49_13</name>
    <dbReference type="NCBI Taxonomy" id="1817890"/>
    <lineage>
        <taxon>Bacteria</taxon>
        <taxon>Raymondiibacteriota</taxon>
    </lineage>
</organism>
<dbReference type="SMART" id="SM00710">
    <property type="entry name" value="PbH1"/>
    <property type="match status" value="6"/>
</dbReference>
<dbReference type="InterPro" id="IPR011050">
    <property type="entry name" value="Pectin_lyase_fold/virulence"/>
</dbReference>
<proteinExistence type="predicted"/>
<dbReference type="InterPro" id="IPR006626">
    <property type="entry name" value="PbH1"/>
</dbReference>